<protein>
    <submittedName>
        <fullName evidence="3">DUF4874 domain-containing protein</fullName>
    </submittedName>
</protein>
<dbReference type="RefSeq" id="WP_125126137.1">
    <property type="nucleotide sequence ID" value="NZ_RHJS01000002.1"/>
</dbReference>
<evidence type="ECO:0000313" key="3">
    <source>
        <dbReference type="EMBL" id="RRK35150.1"/>
    </source>
</evidence>
<evidence type="ECO:0000259" key="1">
    <source>
        <dbReference type="Pfam" id="PF16116"/>
    </source>
</evidence>
<name>A0A426DQY3_9FIRM</name>
<feature type="domain" description="DUF4874" evidence="2">
    <location>
        <begin position="31"/>
        <end position="189"/>
    </location>
</feature>
<feature type="domain" description="DUF4832" evidence="1">
    <location>
        <begin position="209"/>
        <end position="396"/>
    </location>
</feature>
<dbReference type="Pfam" id="PF16173">
    <property type="entry name" value="DUF4874"/>
    <property type="match status" value="1"/>
</dbReference>
<dbReference type="InterPro" id="IPR032379">
    <property type="entry name" value="DUF4874"/>
</dbReference>
<keyword evidence="4" id="KW-1185">Reference proteome</keyword>
<proteinExistence type="predicted"/>
<accession>A0A426DQY3</accession>
<organism evidence="3 4">
    <name type="scientific">Schaedlerella arabinosiphila</name>
    <dbReference type="NCBI Taxonomy" id="2044587"/>
    <lineage>
        <taxon>Bacteria</taxon>
        <taxon>Bacillati</taxon>
        <taxon>Bacillota</taxon>
        <taxon>Clostridia</taxon>
        <taxon>Lachnospirales</taxon>
        <taxon>Lachnospiraceae</taxon>
        <taxon>Schaedlerella</taxon>
    </lineage>
</organism>
<dbReference type="Proteomes" id="UP000274920">
    <property type="component" value="Unassembled WGS sequence"/>
</dbReference>
<reference evidence="3" key="1">
    <citation type="submission" date="2018-10" db="EMBL/GenBank/DDBJ databases">
        <title>Schaedlerella arabinophila gen. nov. sp. nov., isolated from the mouse intestinal tract and comparative analysis with the genome of the closely related altered Schaedler flora strain ASF502.</title>
        <authorList>
            <person name="Miyake S."/>
            <person name="Soh M."/>
            <person name="Seedorf H."/>
        </authorList>
    </citation>
    <scope>NUCLEOTIDE SEQUENCE [LARGE SCALE GENOMIC DNA]</scope>
    <source>
        <strain evidence="3">DSM 106076</strain>
    </source>
</reference>
<sequence>MHDWMVAFGIRKKGIGFQAAELTESVSELSNPARGWYQIHTFAAEQEPDFEELRWCLHPKDTLAFLLIDIGHFRDRDLEQEVLDRIRRIFSFFSERSYDCIVRIVYDHEGKALLREPSFFSQVKSHLEQIGRLMEQFADTVFVFQGLLVGNWGEMHSSKFLSEAQMGQMAEILRRYKGEETYLAVRRPVYWRMLHEEQKETGQVTADDMGIFDDGILGSESHLGTFGTQSRKCASWNSPWERTEELSFETEIGRLAPNGGEAVYSRDYLQELTPETVLDILGKMQVTYLNRAHDTRILEVWKEWKYPGAGLWKGKSIYDYVSAHLGYRFLIRKACVSFKRKDHVYFAEIEVENTGFAGYYQEAEICLEYTDNSGVYSSEVLEPRMKGWKSKERRRLARTIEAGDGGVYLTARRKKDGAVIRFGNESDEQGRVLLGEITGLL</sequence>
<dbReference type="AlphaFoldDB" id="A0A426DQY3"/>
<dbReference type="InterPro" id="IPR032267">
    <property type="entry name" value="DUF4832"/>
</dbReference>
<dbReference type="EMBL" id="RHJS01000002">
    <property type="protein sequence ID" value="RRK35150.1"/>
    <property type="molecule type" value="Genomic_DNA"/>
</dbReference>
<evidence type="ECO:0000313" key="4">
    <source>
        <dbReference type="Proteomes" id="UP000274920"/>
    </source>
</evidence>
<gene>
    <name evidence="3" type="ORF">EBB54_02030</name>
</gene>
<comment type="caution">
    <text evidence="3">The sequence shown here is derived from an EMBL/GenBank/DDBJ whole genome shotgun (WGS) entry which is preliminary data.</text>
</comment>
<evidence type="ECO:0000259" key="2">
    <source>
        <dbReference type="Pfam" id="PF16173"/>
    </source>
</evidence>
<dbReference type="Pfam" id="PF16116">
    <property type="entry name" value="DUF4832"/>
    <property type="match status" value="1"/>
</dbReference>